<dbReference type="Gene3D" id="3.30.200.20">
    <property type="entry name" value="Phosphorylase Kinase, domain 1"/>
    <property type="match status" value="1"/>
</dbReference>
<sequence length="317" mass="36868">MSVYTIVEREALETFLQQYPLGQLLEYQGISSGIENTNYFVTTTSGEFVLTLFEEMGEKELPYFLELMAYLAEHKVPSAHPLADNDGHYLQHFYDKPAALVRRLTGSEILQPKLAQCQALGHSLGHMHTATPGFPLYRANGRGPHWWRQIAKRLQEKLPETDNHLLQEEIRFQGKHQHDNLPRGVIHADLFRDNALFNDDELCGIIDFYYACDDVLLYDVAVTVNDWCIDLETGQLDVARLHIFLDAYQQQRPFTFQERENWSVMLRAAALRFWLSRLKDYHFPRPGELTHTKDPEHFKQILLARRQLPDDCQLPEA</sequence>
<dbReference type="OrthoDB" id="9777460at2"/>
<keyword evidence="12" id="KW-1185">Reference proteome</keyword>
<reference evidence="11 12" key="1">
    <citation type="submission" date="2016-10" db="EMBL/GenBank/DDBJ databases">
        <authorList>
            <person name="de Groot N.N."/>
        </authorList>
    </citation>
    <scope>NUCLEOTIDE SEQUENCE [LARGE SCALE GENOMIC DNA]</scope>
    <source>
        <strain evidence="11">MBHS1</strain>
    </source>
</reference>
<keyword evidence="3 8" id="KW-0791">Threonine biosynthesis</keyword>
<dbReference type="RefSeq" id="WP_103921030.1">
    <property type="nucleotide sequence ID" value="NZ_FMSV02000529.1"/>
</dbReference>
<keyword evidence="4 8" id="KW-0547">Nucleotide-binding</keyword>
<evidence type="ECO:0000313" key="12">
    <source>
        <dbReference type="Proteomes" id="UP000236724"/>
    </source>
</evidence>
<feature type="domain" description="Aminoglycoside phosphotransferase" evidence="10">
    <location>
        <begin position="27"/>
        <end position="237"/>
    </location>
</feature>
<evidence type="ECO:0000259" key="10">
    <source>
        <dbReference type="Pfam" id="PF01636"/>
    </source>
</evidence>
<evidence type="ECO:0000256" key="7">
    <source>
        <dbReference type="ARBA" id="ARBA00038240"/>
    </source>
</evidence>
<keyword evidence="5 8" id="KW-0418">Kinase</keyword>
<dbReference type="Proteomes" id="UP000236724">
    <property type="component" value="Unassembled WGS sequence"/>
</dbReference>
<evidence type="ECO:0000313" key="11">
    <source>
        <dbReference type="EMBL" id="SEH07369.1"/>
    </source>
</evidence>
<dbReference type="GO" id="GO:0005524">
    <property type="term" value="F:ATP binding"/>
    <property type="evidence" value="ECO:0007669"/>
    <property type="project" value="UniProtKB-KW"/>
</dbReference>
<evidence type="ECO:0000256" key="2">
    <source>
        <dbReference type="ARBA" id="ARBA00022679"/>
    </source>
</evidence>
<evidence type="ECO:0000256" key="5">
    <source>
        <dbReference type="ARBA" id="ARBA00022777"/>
    </source>
</evidence>
<proteinExistence type="inferred from homology"/>
<accession>A0A1H6FDH2</accession>
<dbReference type="PANTHER" id="PTHR21064:SF6">
    <property type="entry name" value="AMINOGLYCOSIDE PHOSPHOTRANSFERASE DOMAIN-CONTAINING PROTEIN"/>
    <property type="match status" value="1"/>
</dbReference>
<dbReference type="Pfam" id="PF01636">
    <property type="entry name" value="APH"/>
    <property type="match status" value="1"/>
</dbReference>
<evidence type="ECO:0000256" key="9">
    <source>
        <dbReference type="NCBIfam" id="TIGR00938"/>
    </source>
</evidence>
<keyword evidence="1 8" id="KW-0028">Amino-acid biosynthesis</keyword>
<evidence type="ECO:0000256" key="4">
    <source>
        <dbReference type="ARBA" id="ARBA00022741"/>
    </source>
</evidence>
<dbReference type="Gene3D" id="3.90.1200.10">
    <property type="match status" value="1"/>
</dbReference>
<dbReference type="AlphaFoldDB" id="A0A1H6FDH2"/>
<dbReference type="InterPro" id="IPR011009">
    <property type="entry name" value="Kinase-like_dom_sf"/>
</dbReference>
<dbReference type="GO" id="GO:0004413">
    <property type="term" value="F:homoserine kinase activity"/>
    <property type="evidence" value="ECO:0007669"/>
    <property type="project" value="UniProtKB-UniRule"/>
</dbReference>
<dbReference type="InterPro" id="IPR005280">
    <property type="entry name" value="Homoserine_kinase_II"/>
</dbReference>
<dbReference type="EC" id="2.7.1.39" evidence="8 9"/>
<dbReference type="InterPro" id="IPR002575">
    <property type="entry name" value="Aminoglycoside_PTrfase"/>
</dbReference>
<organism evidence="11 12">
    <name type="scientific">Candidatus Venteria ishoeyi</name>
    <dbReference type="NCBI Taxonomy" id="1899563"/>
    <lineage>
        <taxon>Bacteria</taxon>
        <taxon>Pseudomonadati</taxon>
        <taxon>Pseudomonadota</taxon>
        <taxon>Gammaproteobacteria</taxon>
        <taxon>Thiotrichales</taxon>
        <taxon>Thiotrichaceae</taxon>
        <taxon>Venteria</taxon>
    </lineage>
</organism>
<comment type="catalytic activity">
    <reaction evidence="8">
        <text>L-homoserine + ATP = O-phospho-L-homoserine + ADP + H(+)</text>
        <dbReference type="Rhea" id="RHEA:13985"/>
        <dbReference type="ChEBI" id="CHEBI:15378"/>
        <dbReference type="ChEBI" id="CHEBI:30616"/>
        <dbReference type="ChEBI" id="CHEBI:57476"/>
        <dbReference type="ChEBI" id="CHEBI:57590"/>
        <dbReference type="ChEBI" id="CHEBI:456216"/>
        <dbReference type="EC" id="2.7.1.39"/>
    </reaction>
</comment>
<dbReference type="UniPathway" id="UPA00050">
    <property type="reaction ID" value="UER00064"/>
</dbReference>
<keyword evidence="6 8" id="KW-0067">ATP-binding</keyword>
<dbReference type="EMBL" id="FMSV02000529">
    <property type="protein sequence ID" value="SEH07369.1"/>
    <property type="molecule type" value="Genomic_DNA"/>
</dbReference>
<evidence type="ECO:0000256" key="3">
    <source>
        <dbReference type="ARBA" id="ARBA00022697"/>
    </source>
</evidence>
<name>A0A1H6FDH2_9GAMM</name>
<comment type="similarity">
    <text evidence="7 8">Belongs to the pseudomonas-type ThrB family.</text>
</comment>
<dbReference type="NCBIfam" id="TIGR00938">
    <property type="entry name" value="thrB_alt"/>
    <property type="match status" value="1"/>
</dbReference>
<evidence type="ECO:0000256" key="8">
    <source>
        <dbReference type="HAMAP-Rule" id="MF_00301"/>
    </source>
</evidence>
<dbReference type="NCBIfam" id="NF003558">
    <property type="entry name" value="PRK05231.1"/>
    <property type="match status" value="1"/>
</dbReference>
<evidence type="ECO:0000256" key="6">
    <source>
        <dbReference type="ARBA" id="ARBA00022840"/>
    </source>
</evidence>
<evidence type="ECO:0000256" key="1">
    <source>
        <dbReference type="ARBA" id="ARBA00022605"/>
    </source>
</evidence>
<dbReference type="SUPFAM" id="SSF56112">
    <property type="entry name" value="Protein kinase-like (PK-like)"/>
    <property type="match status" value="1"/>
</dbReference>
<keyword evidence="2 8" id="KW-0808">Transferase</keyword>
<dbReference type="PANTHER" id="PTHR21064">
    <property type="entry name" value="AMINOGLYCOSIDE PHOSPHOTRANSFERASE DOMAIN-CONTAINING PROTEIN-RELATED"/>
    <property type="match status" value="1"/>
</dbReference>
<dbReference type="GO" id="GO:0009088">
    <property type="term" value="P:threonine biosynthetic process"/>
    <property type="evidence" value="ECO:0007669"/>
    <property type="project" value="UniProtKB-UniRule"/>
</dbReference>
<dbReference type="HAMAP" id="MF_00301">
    <property type="entry name" value="Homoser_kinase_2"/>
    <property type="match status" value="1"/>
</dbReference>
<dbReference type="InterPro" id="IPR050249">
    <property type="entry name" value="Pseudomonas-type_ThrB"/>
</dbReference>
<protein>
    <recommendedName>
        <fullName evidence="8 9">Homoserine kinase</fullName>
        <shortName evidence="8">HK</shortName>
        <shortName evidence="8">HSK</shortName>
        <ecNumber evidence="8 9">2.7.1.39</ecNumber>
    </recommendedName>
</protein>
<gene>
    <name evidence="8 11" type="primary">thrB</name>
    <name evidence="11" type="ORF">MBHS_03244</name>
</gene>
<dbReference type="CDD" id="cd05153">
    <property type="entry name" value="HomoserineK_II"/>
    <property type="match status" value="1"/>
</dbReference>
<comment type="pathway">
    <text evidence="8">Amino-acid biosynthesis; L-threonine biosynthesis; L-threonine from L-aspartate: step 4/5.</text>
</comment>